<evidence type="ECO:0000256" key="1">
    <source>
        <dbReference type="ARBA" id="ARBA00004370"/>
    </source>
</evidence>
<comment type="caution">
    <text evidence="7">Lacks conserved residue(s) required for the propagation of feature annotation.</text>
</comment>
<feature type="transmembrane region" description="Helical" evidence="9">
    <location>
        <begin position="134"/>
        <end position="156"/>
    </location>
</feature>
<comment type="subcellular location">
    <subcellularLocation>
        <location evidence="1">Membrane</location>
    </subcellularLocation>
</comment>
<keyword evidence="12" id="KW-1185">Reference proteome</keyword>
<protein>
    <recommendedName>
        <fullName evidence="10">TNFR-Cys domain-containing protein</fullName>
    </recommendedName>
</protein>
<dbReference type="Gene3D" id="2.10.50.10">
    <property type="entry name" value="Tumor Necrosis Factor Receptor, subunit A, domain 2"/>
    <property type="match status" value="1"/>
</dbReference>
<accession>A0ABD0LQN5</accession>
<dbReference type="Pfam" id="PF00020">
    <property type="entry name" value="TNFR_c6"/>
    <property type="match status" value="1"/>
</dbReference>
<feature type="disulfide bond" evidence="7">
    <location>
        <begin position="77"/>
        <end position="90"/>
    </location>
</feature>
<feature type="disulfide bond" evidence="7">
    <location>
        <begin position="80"/>
        <end position="98"/>
    </location>
</feature>
<feature type="non-terminal residue" evidence="11">
    <location>
        <position position="1"/>
    </location>
</feature>
<evidence type="ECO:0000256" key="6">
    <source>
        <dbReference type="ARBA" id="ARBA00023180"/>
    </source>
</evidence>
<evidence type="ECO:0000259" key="10">
    <source>
        <dbReference type="PROSITE" id="PS50050"/>
    </source>
</evidence>
<dbReference type="PROSITE" id="PS00652">
    <property type="entry name" value="TNFR_NGFR_1"/>
    <property type="match status" value="1"/>
</dbReference>
<keyword evidence="3 9" id="KW-0472">Membrane</keyword>
<dbReference type="PROSITE" id="PS50050">
    <property type="entry name" value="TNFR_NGFR_2"/>
    <property type="match status" value="1"/>
</dbReference>
<evidence type="ECO:0000256" key="2">
    <source>
        <dbReference type="ARBA" id="ARBA00022737"/>
    </source>
</evidence>
<dbReference type="EMBL" id="JACVVK020000029">
    <property type="protein sequence ID" value="KAK7501839.1"/>
    <property type="molecule type" value="Genomic_DNA"/>
</dbReference>
<evidence type="ECO:0000256" key="3">
    <source>
        <dbReference type="ARBA" id="ARBA00023136"/>
    </source>
</evidence>
<evidence type="ECO:0000256" key="8">
    <source>
        <dbReference type="SAM" id="MobiDB-lite"/>
    </source>
</evidence>
<evidence type="ECO:0000256" key="9">
    <source>
        <dbReference type="SAM" id="Phobius"/>
    </source>
</evidence>
<gene>
    <name evidence="11" type="ORF">BaRGS_00006925</name>
</gene>
<feature type="region of interest" description="Disordered" evidence="8">
    <location>
        <begin position="161"/>
        <end position="198"/>
    </location>
</feature>
<reference evidence="11 12" key="1">
    <citation type="journal article" date="2023" name="Sci. Data">
        <title>Genome assembly of the Korean intertidal mud-creeper Batillaria attramentaria.</title>
        <authorList>
            <person name="Patra A.K."/>
            <person name="Ho P.T."/>
            <person name="Jun S."/>
            <person name="Lee S.J."/>
            <person name="Kim Y."/>
            <person name="Won Y.J."/>
        </authorList>
    </citation>
    <scope>NUCLEOTIDE SEQUENCE [LARGE SCALE GENOMIC DNA]</scope>
    <source>
        <strain evidence="11">Wonlab-2016</strain>
    </source>
</reference>
<dbReference type="SMART" id="SM00208">
    <property type="entry name" value="TNFR"/>
    <property type="match status" value="1"/>
</dbReference>
<evidence type="ECO:0000313" key="11">
    <source>
        <dbReference type="EMBL" id="KAK7501839.1"/>
    </source>
</evidence>
<keyword evidence="6" id="KW-0325">Glycoprotein</keyword>
<dbReference type="PANTHER" id="PTHR46330">
    <property type="entry name" value="TUMOR NECROSIS FACTOR RECEPTOR SUPERFAMILY MEMBER 10B"/>
    <property type="match status" value="1"/>
</dbReference>
<feature type="non-terminal residue" evidence="11">
    <location>
        <position position="223"/>
    </location>
</feature>
<dbReference type="Proteomes" id="UP001519460">
    <property type="component" value="Unassembled WGS sequence"/>
</dbReference>
<keyword evidence="4 7" id="KW-1015">Disulfide bond</keyword>
<proteinExistence type="predicted"/>
<sequence length="223" mass="23678">LGIGDLCPCGGNQRDDVPCEPLRFRLGLMGQTGVVWACTIVKYFTSSNFTHDTKCRKCGNNEFVDKSDPAHPVCHACTTCSPDTVEMKPCAADADTECVSNVTTSLSVTVINFTTTSSSHSGEPSGDEGLGGGGIAGIVLAILTVIIFVVVIVCVVRRKQRRGSQPPPASHDESDEEQETRARFISHSPDAPNASTANGAVTMSSLLSSPADELIEWNENYIS</sequence>
<comment type="caution">
    <text evidence="11">The sequence shown here is derived from an EMBL/GenBank/DDBJ whole genome shotgun (WGS) entry which is preliminary data.</text>
</comment>
<dbReference type="InterPro" id="IPR052491">
    <property type="entry name" value="TNFRSF10"/>
</dbReference>
<dbReference type="InterPro" id="IPR001368">
    <property type="entry name" value="TNFR/NGFR_Cys_rich_reg"/>
</dbReference>
<feature type="domain" description="TNFR-Cys" evidence="10">
    <location>
        <begin position="57"/>
        <end position="98"/>
    </location>
</feature>
<evidence type="ECO:0000256" key="7">
    <source>
        <dbReference type="PROSITE-ProRule" id="PRU00206"/>
    </source>
</evidence>
<dbReference type="PANTHER" id="PTHR46330:SF6">
    <property type="entry name" value="HEMATOPOIETIC DEATH RECEPTOR-RELATED"/>
    <property type="match status" value="1"/>
</dbReference>
<keyword evidence="9" id="KW-1133">Transmembrane helix</keyword>
<dbReference type="GO" id="GO:0016020">
    <property type="term" value="C:membrane"/>
    <property type="evidence" value="ECO:0007669"/>
    <property type="project" value="UniProtKB-SubCell"/>
</dbReference>
<evidence type="ECO:0000256" key="5">
    <source>
        <dbReference type="ARBA" id="ARBA00023170"/>
    </source>
</evidence>
<evidence type="ECO:0000256" key="4">
    <source>
        <dbReference type="ARBA" id="ARBA00023157"/>
    </source>
</evidence>
<feature type="repeat" description="TNFR-Cys" evidence="7">
    <location>
        <begin position="57"/>
        <end position="98"/>
    </location>
</feature>
<evidence type="ECO:0000313" key="12">
    <source>
        <dbReference type="Proteomes" id="UP001519460"/>
    </source>
</evidence>
<organism evidence="11 12">
    <name type="scientific">Batillaria attramentaria</name>
    <dbReference type="NCBI Taxonomy" id="370345"/>
    <lineage>
        <taxon>Eukaryota</taxon>
        <taxon>Metazoa</taxon>
        <taxon>Spiralia</taxon>
        <taxon>Lophotrochozoa</taxon>
        <taxon>Mollusca</taxon>
        <taxon>Gastropoda</taxon>
        <taxon>Caenogastropoda</taxon>
        <taxon>Sorbeoconcha</taxon>
        <taxon>Cerithioidea</taxon>
        <taxon>Batillariidae</taxon>
        <taxon>Batillaria</taxon>
    </lineage>
</organism>
<dbReference type="AlphaFoldDB" id="A0ABD0LQN5"/>
<name>A0ABD0LQN5_9CAEN</name>
<keyword evidence="2" id="KW-0677">Repeat</keyword>
<keyword evidence="5" id="KW-0675">Receptor</keyword>
<keyword evidence="9" id="KW-0812">Transmembrane</keyword>